<proteinExistence type="predicted"/>
<dbReference type="EMBL" id="BSCH01000031">
    <property type="protein sequence ID" value="GLG91968.1"/>
    <property type="molecule type" value="Genomic_DNA"/>
</dbReference>
<name>A0A9W6C464_9FIRM</name>
<evidence type="ECO:0000313" key="1">
    <source>
        <dbReference type="EMBL" id="GLG03378.1"/>
    </source>
</evidence>
<accession>A0A9W6C464</accession>
<evidence type="ECO:0000313" key="2">
    <source>
        <dbReference type="EMBL" id="GLG91968.1"/>
    </source>
</evidence>
<gene>
    <name evidence="1" type="ORF">Selli1_05520</name>
    <name evidence="2" type="ORF">Selli2_33950</name>
</gene>
<reference evidence="1" key="2">
    <citation type="submission" date="2022-11" db="EMBL/GenBank/DDBJ databases">
        <title>Draft genome sequence of Sellimonas catena strain 12EGH17.</title>
        <authorList>
            <person name="Hisatomi A."/>
            <person name="Ohkuma M."/>
            <person name="Sakamoto M."/>
        </authorList>
    </citation>
    <scope>NUCLEOTIDE SEQUENCE</scope>
    <source>
        <strain evidence="1">12EGH17</strain>
    </source>
</reference>
<reference evidence="2" key="4">
    <citation type="submission" date="2022-11" db="EMBL/GenBank/DDBJ databases">
        <title>Draft genome sequence of Sellimonas catena strain 18CBH55.</title>
        <authorList>
            <person name="Hisatomi A."/>
            <person name="Ohkuma M."/>
            <person name="Sakamoto M."/>
        </authorList>
    </citation>
    <scope>NUCLEOTIDE SEQUENCE</scope>
    <source>
        <strain evidence="2">18CBH55</strain>
    </source>
</reference>
<dbReference type="Proteomes" id="UP001145145">
    <property type="component" value="Unassembled WGS sequence"/>
</dbReference>
<sequence length="75" mass="8630">MNQRPLPGIPEAISQSADRMMERIQSGKIRKHLLGSTSHVRYSTIEDIELNSYCDFVKSKLFFDIIKLEGADHHE</sequence>
<reference evidence="1" key="1">
    <citation type="submission" date="2022-11" db="EMBL/GenBank/DDBJ databases">
        <title>Draft genome sequence of Sellimonas catena strain 12EGH17.</title>
        <authorList>
            <person name="Atsushi H."/>
            <person name="Moriya O."/>
            <person name="Mitsuo S."/>
        </authorList>
    </citation>
    <scope>NUCLEOTIDE SEQUENCE</scope>
    <source>
        <strain evidence="1">12EGH17</strain>
    </source>
</reference>
<keyword evidence="3" id="KW-1185">Reference proteome</keyword>
<dbReference type="Proteomes" id="UP001145094">
    <property type="component" value="Unassembled WGS sequence"/>
</dbReference>
<dbReference type="AlphaFoldDB" id="A0A9W6C464"/>
<organism evidence="1 3">
    <name type="scientific">Sellimonas catena</name>
    <dbReference type="NCBI Taxonomy" id="2994035"/>
    <lineage>
        <taxon>Bacteria</taxon>
        <taxon>Bacillati</taxon>
        <taxon>Bacillota</taxon>
        <taxon>Clostridia</taxon>
        <taxon>Lachnospirales</taxon>
        <taxon>Lachnospiraceae</taxon>
        <taxon>Sellimonas</taxon>
    </lineage>
</organism>
<dbReference type="RefSeq" id="WP_087168811.1">
    <property type="nucleotide sequence ID" value="NZ_BSBO01000004.1"/>
</dbReference>
<comment type="caution">
    <text evidence="1">The sequence shown here is derived from an EMBL/GenBank/DDBJ whole genome shotgun (WGS) entry which is preliminary data.</text>
</comment>
<reference evidence="2" key="3">
    <citation type="submission" date="2022-11" db="EMBL/GenBank/DDBJ databases">
        <title>Draft genome sequence of Sellimonas catena strain 18CBH55.</title>
        <authorList>
            <person name="Atsushi H."/>
            <person name="Moriya O."/>
            <person name="Mitsuo S."/>
        </authorList>
    </citation>
    <scope>NUCLEOTIDE SEQUENCE</scope>
    <source>
        <strain evidence="2">18CBH55</strain>
    </source>
</reference>
<evidence type="ECO:0000313" key="3">
    <source>
        <dbReference type="Proteomes" id="UP001145145"/>
    </source>
</evidence>
<protein>
    <submittedName>
        <fullName evidence="1">Uncharacterized protein</fullName>
    </submittedName>
</protein>
<dbReference type="EMBL" id="BSBO01000004">
    <property type="protein sequence ID" value="GLG03378.1"/>
    <property type="molecule type" value="Genomic_DNA"/>
</dbReference>
<reference evidence="1 3" key="5">
    <citation type="journal article" date="2023" name="Int. J. Syst. Evol. Microbiol.">
        <title>Sellimonas catena sp. nov., isolated from human faeces.</title>
        <authorList>
            <person name="Hisatomi A."/>
            <person name="Ohkuma M."/>
            <person name="Sakamoto M."/>
        </authorList>
    </citation>
    <scope>NUCLEOTIDE SEQUENCE [LARGE SCALE GENOMIC DNA]</scope>
    <source>
        <strain evidence="1 3">12EGH17</strain>
        <strain evidence="2">18CBH55</strain>
    </source>
</reference>